<dbReference type="AlphaFoldDB" id="A0A7J9RT41"/>
<evidence type="ECO:0000313" key="2">
    <source>
        <dbReference type="EMBL" id="MBB5253209.1"/>
    </source>
</evidence>
<dbReference type="RefSeq" id="WP_184650962.1">
    <property type="nucleotide sequence ID" value="NZ_CP045484.1"/>
</dbReference>
<comment type="caution">
    <text evidence="2">The sequence shown here is derived from an EMBL/GenBank/DDBJ whole genome shotgun (WGS) entry which is preliminary data.</text>
</comment>
<dbReference type="OrthoDB" id="44262at2157"/>
<keyword evidence="1" id="KW-0812">Transmembrane</keyword>
<reference evidence="2 3" key="1">
    <citation type="submission" date="2020-08" db="EMBL/GenBank/DDBJ databases">
        <title>Genomic Encyclopedia of Type Strains, Phase IV (KMG-IV): sequencing the most valuable type-strain genomes for metagenomic binning, comparative biology and taxonomic classification.</title>
        <authorList>
            <person name="Goeker M."/>
        </authorList>
    </citation>
    <scope>NUCLEOTIDE SEQUENCE [LARGE SCALE GENOMIC DNA]</scope>
    <source>
        <strain evidence="2 3">DSM 12421</strain>
    </source>
</reference>
<sequence length="116" mass="13465">MKDKKLVLTGSSTVLLGLTAYLHSIDHSTWVQLPPPPICSNPLVSCAPTGYYAPPPWYANLWPETLVIGLGLLLITWYKELYYGIKTLYKKWYDYEFGWQEEELSPFKIHRPDEEE</sequence>
<keyword evidence="1" id="KW-0472">Membrane</keyword>
<evidence type="ECO:0000313" key="3">
    <source>
        <dbReference type="Proteomes" id="UP000582213"/>
    </source>
</evidence>
<dbReference type="GeneID" id="60419741"/>
<feature type="transmembrane region" description="Helical" evidence="1">
    <location>
        <begin position="61"/>
        <end position="78"/>
    </location>
</feature>
<gene>
    <name evidence="2" type="ORF">HNQ62_000951</name>
</gene>
<protein>
    <submittedName>
        <fullName evidence="2">Uncharacterized protein</fullName>
    </submittedName>
</protein>
<name>A0A7J9RT41_SULOH</name>
<evidence type="ECO:0000256" key="1">
    <source>
        <dbReference type="SAM" id="Phobius"/>
    </source>
</evidence>
<dbReference type="Proteomes" id="UP000582213">
    <property type="component" value="Unassembled WGS sequence"/>
</dbReference>
<dbReference type="EMBL" id="JACHFY010000003">
    <property type="protein sequence ID" value="MBB5253209.1"/>
    <property type="molecule type" value="Genomic_DNA"/>
</dbReference>
<organism evidence="2 3">
    <name type="scientific">Sulfurisphaera ohwakuensis</name>
    <dbReference type="NCBI Taxonomy" id="69656"/>
    <lineage>
        <taxon>Archaea</taxon>
        <taxon>Thermoproteota</taxon>
        <taxon>Thermoprotei</taxon>
        <taxon>Sulfolobales</taxon>
        <taxon>Sulfolobaceae</taxon>
        <taxon>Sulfurisphaera</taxon>
    </lineage>
</organism>
<proteinExistence type="predicted"/>
<accession>A0A7J9RT41</accession>
<keyword evidence="1" id="KW-1133">Transmembrane helix</keyword>